<reference evidence="5" key="2">
    <citation type="submission" date="2025-09" db="UniProtKB">
        <authorList>
            <consortium name="Ensembl"/>
        </authorList>
    </citation>
    <scope>IDENTIFICATION</scope>
</reference>
<feature type="compositionally biased region" description="Pro residues" evidence="3">
    <location>
        <begin position="225"/>
        <end position="245"/>
    </location>
</feature>
<dbReference type="GO" id="GO:0033565">
    <property type="term" value="C:ESCRT-0 complex"/>
    <property type="evidence" value="ECO:0007669"/>
    <property type="project" value="TreeGrafter"/>
</dbReference>
<dbReference type="Pfam" id="PF14604">
    <property type="entry name" value="SH3_9"/>
    <property type="match status" value="1"/>
</dbReference>
<evidence type="ECO:0000313" key="6">
    <source>
        <dbReference type="Proteomes" id="UP000264820"/>
    </source>
</evidence>
<evidence type="ECO:0000313" key="5">
    <source>
        <dbReference type="Ensembl" id="ENSHCOP00000020265.1"/>
    </source>
</evidence>
<feature type="compositionally biased region" description="Polar residues" evidence="3">
    <location>
        <begin position="112"/>
        <end position="125"/>
    </location>
</feature>
<organism evidence="5 6">
    <name type="scientific">Hippocampus comes</name>
    <name type="common">Tiger tail seahorse</name>
    <dbReference type="NCBI Taxonomy" id="109280"/>
    <lineage>
        <taxon>Eukaryota</taxon>
        <taxon>Metazoa</taxon>
        <taxon>Chordata</taxon>
        <taxon>Craniata</taxon>
        <taxon>Vertebrata</taxon>
        <taxon>Euteleostomi</taxon>
        <taxon>Actinopterygii</taxon>
        <taxon>Neopterygii</taxon>
        <taxon>Teleostei</taxon>
        <taxon>Neoteleostei</taxon>
        <taxon>Acanthomorphata</taxon>
        <taxon>Syngnathiaria</taxon>
        <taxon>Syngnathiformes</taxon>
        <taxon>Syngnathoidei</taxon>
        <taxon>Syngnathidae</taxon>
        <taxon>Hippocampus</taxon>
    </lineage>
</organism>
<dbReference type="AlphaFoldDB" id="A0A3Q3DTP6"/>
<dbReference type="SMART" id="SM00326">
    <property type="entry name" value="SH3"/>
    <property type="match status" value="4"/>
</dbReference>
<protein>
    <recommendedName>
        <fullName evidence="4">SH3 domain-containing protein</fullName>
    </recommendedName>
</protein>
<evidence type="ECO:0000256" key="1">
    <source>
        <dbReference type="ARBA" id="ARBA00022443"/>
    </source>
</evidence>
<evidence type="ECO:0000256" key="2">
    <source>
        <dbReference type="PROSITE-ProRule" id="PRU00192"/>
    </source>
</evidence>
<keyword evidence="6" id="KW-1185">Reference proteome</keyword>
<dbReference type="Pfam" id="PF00018">
    <property type="entry name" value="SH3_1"/>
    <property type="match status" value="3"/>
</dbReference>
<feature type="domain" description="SH3" evidence="4">
    <location>
        <begin position="452"/>
        <end position="511"/>
    </location>
</feature>
<evidence type="ECO:0000256" key="3">
    <source>
        <dbReference type="SAM" id="MobiDB-lite"/>
    </source>
</evidence>
<feature type="domain" description="SH3" evidence="4">
    <location>
        <begin position="379"/>
        <end position="438"/>
    </location>
</feature>
<dbReference type="InterPro" id="IPR036028">
    <property type="entry name" value="SH3-like_dom_sf"/>
</dbReference>
<dbReference type="STRING" id="109280.ENSHCOP00000020265"/>
<dbReference type="GeneTree" id="ENSGT00940000155694"/>
<dbReference type="GO" id="GO:0043328">
    <property type="term" value="P:protein transport to vacuole involved in ubiquitin-dependent protein catabolic process via the multivesicular body sorting pathway"/>
    <property type="evidence" value="ECO:0007669"/>
    <property type="project" value="TreeGrafter"/>
</dbReference>
<dbReference type="PANTHER" id="PTHR45929:SF2">
    <property type="entry name" value="SIGNAL TRANSDUCING ADAPTER MOLECULE 1"/>
    <property type="match status" value="1"/>
</dbReference>
<keyword evidence="1 2" id="KW-0728">SH3 domain</keyword>
<feature type="region of interest" description="Disordered" evidence="3">
    <location>
        <begin position="61"/>
        <end position="142"/>
    </location>
</feature>
<proteinExistence type="predicted"/>
<feature type="domain" description="SH3" evidence="4">
    <location>
        <begin position="587"/>
        <end position="644"/>
    </location>
</feature>
<dbReference type="PRINTS" id="PR00452">
    <property type="entry name" value="SH3DOMAIN"/>
</dbReference>
<dbReference type="InterPro" id="IPR050670">
    <property type="entry name" value="STAM"/>
</dbReference>
<feature type="compositionally biased region" description="Polar residues" evidence="3">
    <location>
        <begin position="70"/>
        <end position="80"/>
    </location>
</feature>
<sequence length="644" mass="71668">MVALRDTCLWDFGSFDSVVFQMKTSLETVLLMFLFSTTQPPPSYDQVIQEKTREEHIAPPTAAPRRFSPCITTTCSTQTDPVREKSPGNTNGCCTGDPQKPPRPSLLRPEGSSESGPHNATTLSVPTLEPRPVPLPRIKSRKQTEANIQTLVKLEDDELPTDAVNISSNEYLKELLDVFSPNGDRANPEKQVDDEMNSQRNIQSRIQAFESQLAPEHGSASEPIRPQPLPRKPAKPPVSAKPPLPSRSVLVQDSQYVSSQDQTAVFKPQPPQKLAGNPMREELETLLTKGGPPQRSRPAVLTRDYSIHDEAPVLPPRMPVKPPKEPLKPNLNINNHNSAAMPRNEENAHIPPSESNFGFELERNWTFNIHPTSLFFFFLRGPRCVARFDFEGASGEELSFMEGDVIRLQAYVGDEWARGQLGAASGIFPLNFVEVVEDLPSTPTWPQGMTNPNRVPCMTRFDFEGDSGEELSFMEGDVIRLQAYVGDEWARGQLGAASGIFPLNFVEVVEDLPSTPTCPSGQNVQRNSSVEWAVAQHDFDANAEDELSFKRGDCILVTRHVDAEWSCGRLNGKEGIFPKVFVESRTAGEMKGRAMYEFISDCDEELSLQVGDIITNLESINDEWFLGDLRGKRALVPKNYVQVL</sequence>
<dbReference type="PRINTS" id="PR00499">
    <property type="entry name" value="P67PHOX"/>
</dbReference>
<dbReference type="PROSITE" id="PS50002">
    <property type="entry name" value="SH3"/>
    <property type="match status" value="3"/>
</dbReference>
<accession>A0A3Q3DTP6</accession>
<dbReference type="Ensembl" id="ENSHCOT00000006612.1">
    <property type="protein sequence ID" value="ENSHCOP00000020265.1"/>
    <property type="gene ID" value="ENSHCOG00000006222.1"/>
</dbReference>
<dbReference type="Gene3D" id="2.30.30.40">
    <property type="entry name" value="SH3 Domains"/>
    <property type="match status" value="4"/>
</dbReference>
<evidence type="ECO:0000259" key="4">
    <source>
        <dbReference type="PROSITE" id="PS50002"/>
    </source>
</evidence>
<dbReference type="PANTHER" id="PTHR45929">
    <property type="entry name" value="JAK PATHWAY SIGNAL TRANSDUCTION ADAPTOR MOLECULE"/>
    <property type="match status" value="1"/>
</dbReference>
<feature type="region of interest" description="Disordered" evidence="3">
    <location>
        <begin position="212"/>
        <end position="246"/>
    </location>
</feature>
<name>A0A3Q3DTP6_HIPCM</name>
<dbReference type="InterPro" id="IPR001452">
    <property type="entry name" value="SH3_domain"/>
</dbReference>
<dbReference type="SUPFAM" id="SSF50044">
    <property type="entry name" value="SH3-domain"/>
    <property type="match status" value="4"/>
</dbReference>
<dbReference type="Proteomes" id="UP000264820">
    <property type="component" value="Unplaced"/>
</dbReference>
<reference evidence="5" key="1">
    <citation type="submission" date="2025-08" db="UniProtKB">
        <authorList>
            <consortium name="Ensembl"/>
        </authorList>
    </citation>
    <scope>IDENTIFICATION</scope>
</reference>